<dbReference type="PANTHER" id="PTHR31302:SF31">
    <property type="entry name" value="PHOSPHODIESTERASE YAEI"/>
    <property type="match status" value="1"/>
</dbReference>
<evidence type="ECO:0000313" key="5">
    <source>
        <dbReference type="Proteomes" id="UP000074561"/>
    </source>
</evidence>
<dbReference type="Gene3D" id="3.60.21.10">
    <property type="match status" value="1"/>
</dbReference>
<dbReference type="PATRIC" id="fig|279113.9.peg.2083"/>
<dbReference type="GO" id="GO:0016020">
    <property type="term" value="C:membrane"/>
    <property type="evidence" value="ECO:0007669"/>
    <property type="project" value="GOC"/>
</dbReference>
<evidence type="ECO:0000313" key="4">
    <source>
        <dbReference type="EMBL" id="AMP04467.1"/>
    </source>
</evidence>
<dbReference type="InterPro" id="IPR051158">
    <property type="entry name" value="Metallophosphoesterase_sf"/>
</dbReference>
<dbReference type="OrthoDB" id="9780884at2"/>
<dbReference type="PANTHER" id="PTHR31302">
    <property type="entry name" value="TRANSMEMBRANE PROTEIN WITH METALLOPHOSPHOESTERASE DOMAIN-RELATED"/>
    <property type="match status" value="1"/>
</dbReference>
<dbReference type="Pfam" id="PF00149">
    <property type="entry name" value="Metallophos"/>
    <property type="match status" value="1"/>
</dbReference>
<evidence type="ECO:0000256" key="2">
    <source>
        <dbReference type="ARBA" id="ARBA00022801"/>
    </source>
</evidence>
<evidence type="ECO:0000256" key="1">
    <source>
        <dbReference type="ARBA" id="ARBA00022723"/>
    </source>
</evidence>
<dbReference type="Proteomes" id="UP000074561">
    <property type="component" value="Chromosome"/>
</dbReference>
<evidence type="ECO:0000259" key="3">
    <source>
        <dbReference type="Pfam" id="PF00149"/>
    </source>
</evidence>
<dbReference type="GO" id="GO:0009245">
    <property type="term" value="P:lipid A biosynthetic process"/>
    <property type="evidence" value="ECO:0007669"/>
    <property type="project" value="TreeGrafter"/>
</dbReference>
<dbReference type="EMBL" id="CP013234">
    <property type="protein sequence ID" value="AMP04467.1"/>
    <property type="molecule type" value="Genomic_DNA"/>
</dbReference>
<dbReference type="GO" id="GO:0046872">
    <property type="term" value="F:metal ion binding"/>
    <property type="evidence" value="ECO:0007669"/>
    <property type="project" value="UniProtKB-KW"/>
</dbReference>
<gene>
    <name evidence="4" type="ORF">CPter91_2098</name>
</gene>
<protein>
    <submittedName>
        <fullName evidence="4">Calcineurin-like phosphoesterase family protein</fullName>
    </submittedName>
</protein>
<dbReference type="SUPFAM" id="SSF56300">
    <property type="entry name" value="Metallo-dependent phosphatases"/>
    <property type="match status" value="1"/>
</dbReference>
<accession>A0A127Q379</accession>
<proteinExistence type="predicted"/>
<dbReference type="InterPro" id="IPR004843">
    <property type="entry name" value="Calcineurin-like_PHP"/>
</dbReference>
<dbReference type="AlphaFoldDB" id="A0A127Q379"/>
<organism evidence="4 5">
    <name type="scientific">Collimonas pratensis</name>
    <dbReference type="NCBI Taxonomy" id="279113"/>
    <lineage>
        <taxon>Bacteria</taxon>
        <taxon>Pseudomonadati</taxon>
        <taxon>Pseudomonadota</taxon>
        <taxon>Betaproteobacteria</taxon>
        <taxon>Burkholderiales</taxon>
        <taxon>Oxalobacteraceae</taxon>
        <taxon>Collimonas</taxon>
    </lineage>
</organism>
<keyword evidence="1" id="KW-0479">Metal-binding</keyword>
<dbReference type="RefSeq" id="WP_061939720.1">
    <property type="nucleotide sequence ID" value="NZ_CP013234.1"/>
</dbReference>
<dbReference type="InterPro" id="IPR029052">
    <property type="entry name" value="Metallo-depent_PP-like"/>
</dbReference>
<feature type="domain" description="Calcineurin-like phosphoesterase" evidence="3">
    <location>
        <begin position="61"/>
        <end position="221"/>
    </location>
</feature>
<dbReference type="GO" id="GO:0008758">
    <property type="term" value="F:UDP-2,3-diacylglucosamine hydrolase activity"/>
    <property type="evidence" value="ECO:0007669"/>
    <property type="project" value="TreeGrafter"/>
</dbReference>
<sequence length="283" mass="30945">MTSWRGKHNYPARRLSERTLNLLLLNGFFAKLSHRLGLHGKLGVSHYSVELETGKRLATPLRIGFASDFHTGPTTSPQIFADLFDEIHRQQPDVLLLGGDFVSGPAHYARALKAGLAAVQPRYGKFAVMGNHDLWADETQLSAILEEAGVEVLINRNCPLPTPYETVSICGLDDPWTGTPDIHQTVGDAGEIRILLMHAPDGLLLLDGQRFDLSFAGHTHGGQVAFADGTPVLVPHGPLCRKYHFGRHEIEHNGSLIVSRGVGCSTLPIRLNADPELVICTVY</sequence>
<name>A0A127Q379_9BURK</name>
<reference evidence="4 5" key="1">
    <citation type="submission" date="2015-11" db="EMBL/GenBank/DDBJ databases">
        <title>Exploring the genomic traits of fungus-feeding bacterial genus Collimonas.</title>
        <authorList>
            <person name="Song C."/>
            <person name="Schmidt R."/>
            <person name="de Jager V."/>
            <person name="Krzyzanowska D."/>
            <person name="Jongedijk E."/>
            <person name="Cankar K."/>
            <person name="Beekwilder J."/>
            <person name="van Veen A."/>
            <person name="de Boer W."/>
            <person name="van Veen J.A."/>
            <person name="Garbeva P."/>
        </authorList>
    </citation>
    <scope>NUCLEOTIDE SEQUENCE [LARGE SCALE GENOMIC DNA]</scope>
    <source>
        <strain evidence="4 5">Ter91</strain>
    </source>
</reference>
<keyword evidence="2" id="KW-0378">Hydrolase</keyword>
<dbReference type="KEGG" id="cpra:CPter91_2098"/>